<dbReference type="InterPro" id="IPR039155">
    <property type="entry name" value="MLEC"/>
</dbReference>
<accession>A0A8S1N2J9</accession>
<organism evidence="13 14">
    <name type="scientific">Paramecium sonneborni</name>
    <dbReference type="NCBI Taxonomy" id="65129"/>
    <lineage>
        <taxon>Eukaryota</taxon>
        <taxon>Sar</taxon>
        <taxon>Alveolata</taxon>
        <taxon>Ciliophora</taxon>
        <taxon>Intramacronucleata</taxon>
        <taxon>Oligohymenophorea</taxon>
        <taxon>Peniculida</taxon>
        <taxon>Parameciidae</taxon>
        <taxon>Paramecium</taxon>
    </lineage>
</organism>
<evidence type="ECO:0000256" key="6">
    <source>
        <dbReference type="ARBA" id="ARBA00022989"/>
    </source>
</evidence>
<keyword evidence="6 10" id="KW-1133">Transmembrane helix</keyword>
<keyword evidence="14" id="KW-1185">Reference proteome</keyword>
<evidence type="ECO:0000256" key="1">
    <source>
        <dbReference type="ARBA" id="ARBA00004115"/>
    </source>
</evidence>
<evidence type="ECO:0000313" key="13">
    <source>
        <dbReference type="EMBL" id="CAD8085519.1"/>
    </source>
</evidence>
<keyword evidence="3 10" id="KW-0812">Transmembrane</keyword>
<sequence length="315" mass="36881">MFPIFLLLPISIIMKKTSDQDIIHAIDCGNYMRYHSFNGIKYKSDRFFQGSSQFIDYNNKIEIIQIKETLDQDIFQTQRQGFNFFYQLPLNMNSSEIQNFILMLDFAELQYSNSNERIFEVYLGNKLIIANLDIYKEVGRETALTIEIHFQIQGQEAFYKDELLLGAINKKNELIIRLKAIKNQASIAGIILKFGGKQNNQSDVEERKIRRNPIKGIDGLKKLSDESLKIVEQEVKENQKDRDQNEDQEDKRIQIMEIKLLEFSKRLMTLIIQTPLGILLGSSFLLICLITLWELRENRKQENKNIGNIKDIKQD</sequence>
<keyword evidence="9" id="KW-0119">Carbohydrate metabolism</keyword>
<dbReference type="OrthoDB" id="10013439at2759"/>
<dbReference type="GO" id="GO:0030246">
    <property type="term" value="F:carbohydrate binding"/>
    <property type="evidence" value="ECO:0007669"/>
    <property type="project" value="InterPro"/>
</dbReference>
<evidence type="ECO:0000313" key="14">
    <source>
        <dbReference type="Proteomes" id="UP000692954"/>
    </source>
</evidence>
<dbReference type="Pfam" id="PF11721">
    <property type="entry name" value="Malectin"/>
    <property type="match status" value="1"/>
</dbReference>
<evidence type="ECO:0000256" key="8">
    <source>
        <dbReference type="ARBA" id="ARBA00023180"/>
    </source>
</evidence>
<feature type="transmembrane region" description="Helical" evidence="10">
    <location>
        <begin position="276"/>
        <end position="295"/>
    </location>
</feature>
<evidence type="ECO:0000256" key="5">
    <source>
        <dbReference type="ARBA" id="ARBA00022824"/>
    </source>
</evidence>
<dbReference type="PANTHER" id="PTHR13460:SF0">
    <property type="entry name" value="MALECTIN"/>
    <property type="match status" value="1"/>
</dbReference>
<keyword evidence="7 10" id="KW-0472">Membrane</keyword>
<keyword evidence="4 11" id="KW-0732">Signal</keyword>
<evidence type="ECO:0000256" key="9">
    <source>
        <dbReference type="ARBA" id="ARBA00023277"/>
    </source>
</evidence>
<gene>
    <name evidence="13" type="ORF">PSON_ATCC_30995.1.T0480198</name>
</gene>
<evidence type="ECO:0000256" key="4">
    <source>
        <dbReference type="ARBA" id="ARBA00022729"/>
    </source>
</evidence>
<dbReference type="Proteomes" id="UP000692954">
    <property type="component" value="Unassembled WGS sequence"/>
</dbReference>
<comment type="caution">
    <text evidence="13">The sequence shown here is derived from an EMBL/GenBank/DDBJ whole genome shotgun (WGS) entry which is preliminary data.</text>
</comment>
<evidence type="ECO:0000256" key="2">
    <source>
        <dbReference type="ARBA" id="ARBA00009141"/>
    </source>
</evidence>
<comment type="subcellular location">
    <subcellularLocation>
        <location evidence="1">Endoplasmic reticulum membrane</location>
        <topology evidence="1">Single-pass type I membrane protein</topology>
    </subcellularLocation>
</comment>
<dbReference type="PANTHER" id="PTHR13460">
    <property type="match status" value="1"/>
</dbReference>
<feature type="domain" description="Malectin" evidence="12">
    <location>
        <begin position="23"/>
        <end position="190"/>
    </location>
</feature>
<evidence type="ECO:0000256" key="11">
    <source>
        <dbReference type="SAM" id="SignalP"/>
    </source>
</evidence>
<dbReference type="AlphaFoldDB" id="A0A8S1N2J9"/>
<dbReference type="GO" id="GO:0005789">
    <property type="term" value="C:endoplasmic reticulum membrane"/>
    <property type="evidence" value="ECO:0007669"/>
    <property type="project" value="UniProtKB-SubCell"/>
</dbReference>
<feature type="signal peptide" evidence="11">
    <location>
        <begin position="1"/>
        <end position="19"/>
    </location>
</feature>
<proteinExistence type="inferred from homology"/>
<comment type="similarity">
    <text evidence="2">Belongs to the malectin family.</text>
</comment>
<reference evidence="13" key="1">
    <citation type="submission" date="2021-01" db="EMBL/GenBank/DDBJ databases">
        <authorList>
            <consortium name="Genoscope - CEA"/>
            <person name="William W."/>
        </authorList>
    </citation>
    <scope>NUCLEOTIDE SEQUENCE</scope>
</reference>
<keyword evidence="8" id="KW-0325">Glycoprotein</keyword>
<name>A0A8S1N2J9_9CILI</name>
<keyword evidence="5" id="KW-0256">Endoplasmic reticulum</keyword>
<evidence type="ECO:0000259" key="12">
    <source>
        <dbReference type="Pfam" id="PF11721"/>
    </source>
</evidence>
<evidence type="ECO:0000256" key="7">
    <source>
        <dbReference type="ARBA" id="ARBA00023136"/>
    </source>
</evidence>
<evidence type="ECO:0000256" key="3">
    <source>
        <dbReference type="ARBA" id="ARBA00022692"/>
    </source>
</evidence>
<protein>
    <recommendedName>
        <fullName evidence="12">Malectin domain-containing protein</fullName>
    </recommendedName>
</protein>
<feature type="chain" id="PRO_5035788304" description="Malectin domain-containing protein" evidence="11">
    <location>
        <begin position="20"/>
        <end position="315"/>
    </location>
</feature>
<dbReference type="EMBL" id="CAJJDN010000048">
    <property type="protein sequence ID" value="CAD8085519.1"/>
    <property type="molecule type" value="Genomic_DNA"/>
</dbReference>
<dbReference type="InterPro" id="IPR021720">
    <property type="entry name" value="Malectin_dom"/>
</dbReference>
<evidence type="ECO:0000256" key="10">
    <source>
        <dbReference type="SAM" id="Phobius"/>
    </source>
</evidence>